<dbReference type="PROSITE" id="PS51161">
    <property type="entry name" value="ATP_CONE"/>
    <property type="match status" value="1"/>
</dbReference>
<dbReference type="GO" id="GO:0005524">
    <property type="term" value="F:ATP binding"/>
    <property type="evidence" value="ECO:0007669"/>
    <property type="project" value="UniProtKB-UniRule"/>
</dbReference>
<dbReference type="SUPFAM" id="SSF52980">
    <property type="entry name" value="Restriction endonuclease-like"/>
    <property type="match status" value="1"/>
</dbReference>
<keyword evidence="8" id="KW-1185">Reference proteome</keyword>
<dbReference type="InterPro" id="IPR011335">
    <property type="entry name" value="Restrct_endonuc-II-like"/>
</dbReference>
<organism evidence="6 8">
    <name type="scientific">Fulvivirga sedimenti</name>
    <dbReference type="NCBI Taxonomy" id="2879465"/>
    <lineage>
        <taxon>Bacteria</taxon>
        <taxon>Pseudomonadati</taxon>
        <taxon>Bacteroidota</taxon>
        <taxon>Cytophagia</taxon>
        <taxon>Cytophagales</taxon>
        <taxon>Fulvivirgaceae</taxon>
        <taxon>Fulvivirga</taxon>
    </lineage>
</organism>
<accession>A0A9X1HT68</accession>
<keyword evidence="6" id="KW-0378">Hydrolase</keyword>
<dbReference type="InterPro" id="IPR007560">
    <property type="entry name" value="Restrct_endonuc_IV_Mrr"/>
</dbReference>
<evidence type="ECO:0000256" key="2">
    <source>
        <dbReference type="ARBA" id="ARBA00022840"/>
    </source>
</evidence>
<reference evidence="6" key="1">
    <citation type="submission" date="2021-09" db="EMBL/GenBank/DDBJ databases">
        <title>Fulvivirga sp. isolated from coastal sediment.</title>
        <authorList>
            <person name="Yu H."/>
        </authorList>
    </citation>
    <scope>NUCLEOTIDE SEQUENCE</scope>
    <source>
        <strain evidence="6">1062</strain>
    </source>
</reference>
<evidence type="ECO:0000256" key="3">
    <source>
        <dbReference type="PROSITE-ProRule" id="PRU00492"/>
    </source>
</evidence>
<dbReference type="Pfam" id="PF03477">
    <property type="entry name" value="ATP-cone"/>
    <property type="match status" value="1"/>
</dbReference>
<name>A0A9X1HT68_9BACT</name>
<dbReference type="RefSeq" id="WP_225697650.1">
    <property type="nucleotide sequence ID" value="NZ_JAIXNE010000002.1"/>
</dbReference>
<comment type="caution">
    <text evidence="6">The sequence shown here is derived from an EMBL/GenBank/DDBJ whole genome shotgun (WGS) entry which is preliminary data.</text>
</comment>
<dbReference type="GO" id="GO:0009307">
    <property type="term" value="P:DNA restriction-modification system"/>
    <property type="evidence" value="ECO:0007669"/>
    <property type="project" value="InterPro"/>
</dbReference>
<dbReference type="GO" id="GO:0003677">
    <property type="term" value="F:DNA binding"/>
    <property type="evidence" value="ECO:0007669"/>
    <property type="project" value="InterPro"/>
</dbReference>
<keyword evidence="6" id="KW-0255">Endonuclease</keyword>
<keyword evidence="1 3" id="KW-0547">Nucleotide-binding</keyword>
<evidence type="ECO:0000313" key="6">
    <source>
        <dbReference type="EMBL" id="MCA6075712.1"/>
    </source>
</evidence>
<keyword evidence="2 3" id="KW-0067">ATP-binding</keyword>
<gene>
    <name evidence="5" type="ORF">LDX50_06625</name>
    <name evidence="6" type="ORF">LDX50_12595</name>
    <name evidence="7" type="ORF">LDX50_18315</name>
</gene>
<dbReference type="EC" id="3.1.21.-" evidence="6"/>
<keyword evidence="6" id="KW-0540">Nuclease</keyword>
<dbReference type="InterPro" id="IPR011856">
    <property type="entry name" value="tRNA_endonuc-like_dom_sf"/>
</dbReference>
<evidence type="ECO:0000313" key="5">
    <source>
        <dbReference type="EMBL" id="MCA6074535.1"/>
    </source>
</evidence>
<dbReference type="AlphaFoldDB" id="A0A9X1HT68"/>
<dbReference type="Proteomes" id="UP001139409">
    <property type="component" value="Unassembled WGS sequence"/>
</dbReference>
<evidence type="ECO:0000313" key="7">
    <source>
        <dbReference type="EMBL" id="MCA6076840.1"/>
    </source>
</evidence>
<evidence type="ECO:0000313" key="8">
    <source>
        <dbReference type="Proteomes" id="UP001139409"/>
    </source>
</evidence>
<dbReference type="GO" id="GO:0004519">
    <property type="term" value="F:endonuclease activity"/>
    <property type="evidence" value="ECO:0007669"/>
    <property type="project" value="UniProtKB-KW"/>
</dbReference>
<dbReference type="Pfam" id="PF04471">
    <property type="entry name" value="Mrr_cat"/>
    <property type="match status" value="1"/>
</dbReference>
<dbReference type="EMBL" id="JAIXNE010000004">
    <property type="protein sequence ID" value="MCA6076840.1"/>
    <property type="molecule type" value="Genomic_DNA"/>
</dbReference>
<protein>
    <submittedName>
        <fullName evidence="6">Restriction endonuclease</fullName>
        <ecNumber evidence="6">3.1.21.-</ecNumber>
    </submittedName>
</protein>
<dbReference type="Gene3D" id="3.40.1350.10">
    <property type="match status" value="1"/>
</dbReference>
<evidence type="ECO:0000256" key="1">
    <source>
        <dbReference type="ARBA" id="ARBA00022741"/>
    </source>
</evidence>
<proteinExistence type="predicted"/>
<dbReference type="EMBL" id="JAIXNE010000002">
    <property type="protein sequence ID" value="MCA6074535.1"/>
    <property type="molecule type" value="Genomic_DNA"/>
</dbReference>
<sequence>MNDQDYTVIKASGDKVKFDANKLRNSLKRAGADVLLADEVVEYVMKGMHDLITTKEIYKQAFRYLKKQQNSTAARYSLKSAILELGPAGYPFEGFMAKILENNGYEVQTNLIQKGKCVTHEVDVFAQNTEKVIFMECKYHTDQGRKSDVKTSLYFNSRFIDIAGGLSDENRKKEGWLVTNTRFSEDAEKYGRCSDLRLVSWGHPKKYSLKDLIESSGLHPVTCLTTIARAEKRALIDLGILLCSELIAQPNVLDRVVRSKQRKDRIIEEAEVLCQK</sequence>
<dbReference type="GO" id="GO:0016787">
    <property type="term" value="F:hydrolase activity"/>
    <property type="evidence" value="ECO:0007669"/>
    <property type="project" value="UniProtKB-KW"/>
</dbReference>
<dbReference type="EMBL" id="JAIXNE010000003">
    <property type="protein sequence ID" value="MCA6075712.1"/>
    <property type="molecule type" value="Genomic_DNA"/>
</dbReference>
<feature type="domain" description="ATP-cone" evidence="4">
    <location>
        <begin position="6"/>
        <end position="87"/>
    </location>
</feature>
<evidence type="ECO:0000259" key="4">
    <source>
        <dbReference type="PROSITE" id="PS51161"/>
    </source>
</evidence>
<dbReference type="InterPro" id="IPR005144">
    <property type="entry name" value="ATP-cone_dom"/>
</dbReference>